<dbReference type="EMBL" id="JARVKM010000001">
    <property type="protein sequence ID" value="KAK9783459.1"/>
    <property type="molecule type" value="Genomic_DNA"/>
</dbReference>
<gene>
    <name evidence="1" type="ORF">SCAR479_00018</name>
</gene>
<sequence length="217" mass="24585">MSAKPPPGRLLRYTLSVYHNNKSSVDESAKFARQYLEKVAPLHAKNGIEMYQQVYTPASYRTALEEMNRRDGRGFVVDVSSPALDHQVILLRRLTIYMKDHDVTVEFYFRSFAELHKVTSDPEFQAAQATEGPYVNLVHTVVSLGWVEKYVDGGKVVNIGEDGKSAYSPWSELNDLSTAFPAKPEGSSKWSVPVEKKERELRNYRQTIPEVRGTGID</sequence>
<evidence type="ECO:0000313" key="1">
    <source>
        <dbReference type="EMBL" id="KAK9783459.1"/>
    </source>
</evidence>
<proteinExistence type="predicted"/>
<protein>
    <submittedName>
        <fullName evidence="1">Uncharacterized protein</fullName>
    </submittedName>
</protein>
<accession>A0ABR2Y8C1</accession>
<keyword evidence="2" id="KW-1185">Reference proteome</keyword>
<dbReference type="Proteomes" id="UP001465668">
    <property type="component" value="Unassembled WGS sequence"/>
</dbReference>
<name>A0ABR2Y8C1_9PEZI</name>
<organism evidence="1 2">
    <name type="scientific">Seiridium cardinale</name>
    <dbReference type="NCBI Taxonomy" id="138064"/>
    <lineage>
        <taxon>Eukaryota</taxon>
        <taxon>Fungi</taxon>
        <taxon>Dikarya</taxon>
        <taxon>Ascomycota</taxon>
        <taxon>Pezizomycotina</taxon>
        <taxon>Sordariomycetes</taxon>
        <taxon>Xylariomycetidae</taxon>
        <taxon>Amphisphaeriales</taxon>
        <taxon>Sporocadaceae</taxon>
        <taxon>Seiridium</taxon>
    </lineage>
</organism>
<comment type="caution">
    <text evidence="1">The sequence shown here is derived from an EMBL/GenBank/DDBJ whole genome shotgun (WGS) entry which is preliminary data.</text>
</comment>
<reference evidence="1 2" key="1">
    <citation type="submission" date="2024-02" db="EMBL/GenBank/DDBJ databases">
        <title>First draft genome assembly of two strains of Seiridium cardinale.</title>
        <authorList>
            <person name="Emiliani G."/>
            <person name="Scali E."/>
        </authorList>
    </citation>
    <scope>NUCLEOTIDE SEQUENCE [LARGE SCALE GENOMIC DNA]</scope>
    <source>
        <strain evidence="1 2">BM-138-000479</strain>
    </source>
</reference>
<evidence type="ECO:0000313" key="2">
    <source>
        <dbReference type="Proteomes" id="UP001465668"/>
    </source>
</evidence>